<dbReference type="Gene3D" id="1.20.90.10">
    <property type="entry name" value="Phospholipase A2 domain"/>
    <property type="match status" value="2"/>
</dbReference>
<keyword evidence="6" id="KW-0964">Secreted</keyword>
<evidence type="ECO:0000256" key="2">
    <source>
        <dbReference type="ARBA" id="ARBA00001913"/>
    </source>
</evidence>
<dbReference type="CDD" id="cd04704">
    <property type="entry name" value="PLA2_bee_venom_like"/>
    <property type="match status" value="1"/>
</dbReference>
<dbReference type="GO" id="GO:0046872">
    <property type="term" value="F:metal ion binding"/>
    <property type="evidence" value="ECO:0007669"/>
    <property type="project" value="UniProtKB-KW"/>
</dbReference>
<dbReference type="GO" id="GO:0005576">
    <property type="term" value="C:extracellular region"/>
    <property type="evidence" value="ECO:0007669"/>
    <property type="project" value="UniProtKB-SubCell"/>
</dbReference>
<comment type="subcellular location">
    <subcellularLocation>
        <location evidence="3">Secreted</location>
    </subcellularLocation>
</comment>
<evidence type="ECO:0000256" key="5">
    <source>
        <dbReference type="ARBA" id="ARBA00021721"/>
    </source>
</evidence>
<protein>
    <recommendedName>
        <fullName evidence="5">Phospholipase A2</fullName>
        <ecNumber evidence="4">3.1.1.4</ecNumber>
    </recommendedName>
    <alternativeName>
        <fullName evidence="13">Phosphatidylcholine 2-acylhydrolase</fullName>
    </alternativeName>
</protein>
<proteinExistence type="predicted"/>
<comment type="catalytic activity">
    <reaction evidence="1">
        <text>a 1,2-diacyl-sn-glycero-3-phosphocholine + H2O = a 1-acyl-sn-glycero-3-phosphocholine + a fatty acid + H(+)</text>
        <dbReference type="Rhea" id="RHEA:15801"/>
        <dbReference type="ChEBI" id="CHEBI:15377"/>
        <dbReference type="ChEBI" id="CHEBI:15378"/>
        <dbReference type="ChEBI" id="CHEBI:28868"/>
        <dbReference type="ChEBI" id="CHEBI:57643"/>
        <dbReference type="ChEBI" id="CHEBI:58168"/>
        <dbReference type="EC" id="3.1.1.4"/>
    </reaction>
</comment>
<evidence type="ECO:0000256" key="10">
    <source>
        <dbReference type="ARBA" id="ARBA00022963"/>
    </source>
</evidence>
<dbReference type="EnsemblMetazoa" id="XM_022796000">
    <property type="protein sequence ID" value="XP_022651735"/>
    <property type="gene ID" value="LOC111246430"/>
</dbReference>
<dbReference type="RefSeq" id="XP_022651735.1">
    <property type="nucleotide sequence ID" value="XM_022796000.1"/>
</dbReference>
<evidence type="ECO:0000313" key="16">
    <source>
        <dbReference type="EnsemblMetazoa" id="XP_022651735"/>
    </source>
</evidence>
<evidence type="ECO:0000313" key="17">
    <source>
        <dbReference type="Proteomes" id="UP000594260"/>
    </source>
</evidence>
<evidence type="ECO:0000259" key="15">
    <source>
        <dbReference type="Pfam" id="PF05826"/>
    </source>
</evidence>
<evidence type="ECO:0000256" key="4">
    <source>
        <dbReference type="ARBA" id="ARBA00013278"/>
    </source>
</evidence>
<evidence type="ECO:0000256" key="9">
    <source>
        <dbReference type="ARBA" id="ARBA00022837"/>
    </source>
</evidence>
<dbReference type="AlphaFoldDB" id="A0A7M7JKC4"/>
<keyword evidence="17" id="KW-1185">Reference proteome</keyword>
<evidence type="ECO:0000256" key="12">
    <source>
        <dbReference type="ARBA" id="ARBA00023157"/>
    </source>
</evidence>
<dbReference type="GO" id="GO:0006644">
    <property type="term" value="P:phospholipid metabolic process"/>
    <property type="evidence" value="ECO:0007669"/>
    <property type="project" value="InterPro"/>
</dbReference>
<dbReference type="Proteomes" id="UP000594260">
    <property type="component" value="Unplaced"/>
</dbReference>
<dbReference type="GeneID" id="111246430"/>
<dbReference type="GO" id="GO:0050482">
    <property type="term" value="P:arachidonate secretion"/>
    <property type="evidence" value="ECO:0007669"/>
    <property type="project" value="InterPro"/>
</dbReference>
<dbReference type="OMA" id="ITNCADD"/>
<keyword evidence="9" id="KW-0106">Calcium</keyword>
<reference evidence="16" key="1">
    <citation type="submission" date="2021-01" db="UniProtKB">
        <authorList>
            <consortium name="EnsemblMetazoa"/>
        </authorList>
    </citation>
    <scope>IDENTIFICATION</scope>
</reference>
<evidence type="ECO:0000256" key="3">
    <source>
        <dbReference type="ARBA" id="ARBA00004613"/>
    </source>
</evidence>
<accession>A0A7M7JKC4</accession>
<dbReference type="EC" id="3.1.1.4" evidence="4"/>
<feature type="domain" description="Phospholipase A2-like central" evidence="15">
    <location>
        <begin position="167"/>
        <end position="262"/>
    </location>
</feature>
<evidence type="ECO:0000256" key="13">
    <source>
        <dbReference type="ARBA" id="ARBA00029903"/>
    </source>
</evidence>
<evidence type="ECO:0000256" key="11">
    <source>
        <dbReference type="ARBA" id="ARBA00023098"/>
    </source>
</evidence>
<feature type="domain" description="Phospholipase A2-like central" evidence="15">
    <location>
        <begin position="367"/>
        <end position="462"/>
    </location>
</feature>
<sequence>MMRSLLPIMLLPLLVMGPSEQIGVSDLLPSKIMKNSIKRITNNDDILTPFETKYYTDYYYGNNTHKLYREVTAKFNGQVLHCTYVGDRELIAGLIGDTDTNINEALSGVLPKTFISPINVTTDEIDQMIDSCLSTPPNATESSVPGFKKIIDGITDGAKNIASYLFIFPGTKWCGPGDVARNYSDLGLMKESDKCCRDHDHALDSIPRGESRHGLENPLFYTITNCADDNKFYSCLKDSESAHASAIGTMYFNILKTKCFSKRKQARCAKKLPFSPCQKYTYDESSEEKYQIFDPVKYQPNASIPTKMINNFLFTVPGVDNVMKLRIICPLRMKHIAAVIFLCGYLCSTRRSVVAAKSRRPGTGLVIFPGTKWCGIGNKARSYDDLGGADDTDRCCREHDRAPGGIKVGQTLHNITNNLSYTIKPCEADEKFRQCLRGVDSRISKLVGLMFFNVLRSKCYALEKPKACEKQSFAACSRYRLLQNFPLTWKLVDNNRF</sequence>
<dbReference type="InParanoid" id="A0A7M7JKC4"/>
<dbReference type="GO" id="GO:0016042">
    <property type="term" value="P:lipid catabolic process"/>
    <property type="evidence" value="ECO:0007669"/>
    <property type="project" value="UniProtKB-KW"/>
</dbReference>
<evidence type="ECO:0000256" key="7">
    <source>
        <dbReference type="ARBA" id="ARBA00022723"/>
    </source>
</evidence>
<evidence type="ECO:0000256" key="6">
    <source>
        <dbReference type="ARBA" id="ARBA00022525"/>
    </source>
</evidence>
<evidence type="ECO:0000256" key="1">
    <source>
        <dbReference type="ARBA" id="ARBA00001604"/>
    </source>
</evidence>
<dbReference type="KEGG" id="vde:111246430"/>
<keyword evidence="11" id="KW-0443">Lipid metabolism</keyword>
<dbReference type="GO" id="GO:0004623">
    <property type="term" value="F:phospholipase A2 activity"/>
    <property type="evidence" value="ECO:0007669"/>
    <property type="project" value="UniProtKB-EC"/>
</dbReference>
<keyword evidence="14" id="KW-0732">Signal</keyword>
<evidence type="ECO:0000256" key="8">
    <source>
        <dbReference type="ARBA" id="ARBA00022801"/>
    </source>
</evidence>
<organism evidence="16 17">
    <name type="scientific">Varroa destructor</name>
    <name type="common">Honeybee mite</name>
    <dbReference type="NCBI Taxonomy" id="109461"/>
    <lineage>
        <taxon>Eukaryota</taxon>
        <taxon>Metazoa</taxon>
        <taxon>Ecdysozoa</taxon>
        <taxon>Arthropoda</taxon>
        <taxon>Chelicerata</taxon>
        <taxon>Arachnida</taxon>
        <taxon>Acari</taxon>
        <taxon>Parasitiformes</taxon>
        <taxon>Mesostigmata</taxon>
        <taxon>Gamasina</taxon>
        <taxon>Dermanyssoidea</taxon>
        <taxon>Varroidae</taxon>
        <taxon>Varroa</taxon>
    </lineage>
</organism>
<name>A0A7M7JKC4_VARDE</name>
<dbReference type="OrthoDB" id="6075074at2759"/>
<keyword evidence="10" id="KW-0442">Lipid degradation</keyword>
<feature type="chain" id="PRO_5029764450" description="Phospholipase A2" evidence="14">
    <location>
        <begin position="22"/>
        <end position="497"/>
    </location>
</feature>
<feature type="signal peptide" evidence="14">
    <location>
        <begin position="1"/>
        <end position="21"/>
    </location>
</feature>
<keyword evidence="12" id="KW-1015">Disulfide bond</keyword>
<comment type="cofactor">
    <cofactor evidence="2">
        <name>Ca(2+)</name>
        <dbReference type="ChEBI" id="CHEBI:29108"/>
    </cofactor>
</comment>
<dbReference type="Pfam" id="PF05826">
    <property type="entry name" value="Phospholip_A2_2"/>
    <property type="match status" value="2"/>
</dbReference>
<dbReference type="InterPro" id="IPR036444">
    <property type="entry name" value="PLipase_A2_dom_sf"/>
</dbReference>
<dbReference type="PANTHER" id="PTHR12253">
    <property type="entry name" value="RH14732P"/>
    <property type="match status" value="1"/>
</dbReference>
<evidence type="ECO:0000256" key="14">
    <source>
        <dbReference type="SAM" id="SignalP"/>
    </source>
</evidence>
<keyword evidence="7" id="KW-0479">Metal-binding</keyword>
<keyword evidence="8" id="KW-0378">Hydrolase</keyword>
<dbReference type="FunFam" id="1.20.90.10:FF:000002">
    <property type="entry name" value="Phospholipase A2 group III"/>
    <property type="match status" value="2"/>
</dbReference>
<dbReference type="InterPro" id="IPR016090">
    <property type="entry name" value="PLA2-like_dom"/>
</dbReference>
<dbReference type="SUPFAM" id="SSF48619">
    <property type="entry name" value="Phospholipase A2, PLA2"/>
    <property type="match status" value="2"/>
</dbReference>